<dbReference type="AlphaFoldDB" id="A0A8W7PJ89"/>
<dbReference type="Proteomes" id="UP000075882">
    <property type="component" value="Unassembled WGS sequence"/>
</dbReference>
<protein>
    <submittedName>
        <fullName evidence="2">Uncharacterized protein</fullName>
    </submittedName>
</protein>
<name>A0A8W7PJ89_ANOCL</name>
<feature type="region of interest" description="Disordered" evidence="1">
    <location>
        <begin position="83"/>
        <end position="102"/>
    </location>
</feature>
<proteinExistence type="predicted"/>
<reference evidence="2" key="1">
    <citation type="submission" date="2022-08" db="UniProtKB">
        <authorList>
            <consortium name="EnsemblMetazoa"/>
        </authorList>
    </citation>
    <scope>IDENTIFICATION</scope>
</reference>
<organism evidence="2">
    <name type="scientific">Anopheles coluzzii</name>
    <name type="common">African malaria mosquito</name>
    <dbReference type="NCBI Taxonomy" id="1518534"/>
    <lineage>
        <taxon>Eukaryota</taxon>
        <taxon>Metazoa</taxon>
        <taxon>Ecdysozoa</taxon>
        <taxon>Arthropoda</taxon>
        <taxon>Hexapoda</taxon>
        <taxon>Insecta</taxon>
        <taxon>Pterygota</taxon>
        <taxon>Neoptera</taxon>
        <taxon>Endopterygota</taxon>
        <taxon>Diptera</taxon>
        <taxon>Nematocera</taxon>
        <taxon>Culicoidea</taxon>
        <taxon>Culicidae</taxon>
        <taxon>Anophelinae</taxon>
        <taxon>Anopheles</taxon>
    </lineage>
</organism>
<sequence>MTKWPPYPFGTHLGIEQTALETVLPLAATRALPAGVRRFLAQPGPLDAHQRRAVHDGCPHNHKCQANRLAGVIVIVYQCQHGNHRPPDESDSSPQRCVREMD</sequence>
<dbReference type="EnsemblMetazoa" id="ACOM032697-RA">
    <property type="protein sequence ID" value="ACOM032697-PA.1"/>
    <property type="gene ID" value="ACOM032697"/>
</dbReference>
<accession>A0A8W7PJ89</accession>
<evidence type="ECO:0000313" key="2">
    <source>
        <dbReference type="EnsemblMetazoa" id="ACOM032697-PA.1"/>
    </source>
</evidence>
<evidence type="ECO:0000256" key="1">
    <source>
        <dbReference type="SAM" id="MobiDB-lite"/>
    </source>
</evidence>